<sequence length="221" mass="26202">MKRILQFTLLISSMSLFSQNLEEKISNEICTCLGNVENLKDPEKKLEECVQKSFENNYAEVVRKFNDPQNTNTKDIQDYYVSIEGLLLSNCKSFLDYRKKEFIREKQESISNCDDIKTGIYYYETLQKREKSYLTFTKNEVIETRNNNVYTINKIEWTDKCTYKLNLKETNSNYDEAYLKNKSLTFKVIENAPTYFVVQTEYFENGGFNNVKIFKLSFINE</sequence>
<organism evidence="1 2">
    <name type="scientific">Chryseobacterium gleum ATCC 35910</name>
    <dbReference type="NCBI Taxonomy" id="525257"/>
    <lineage>
        <taxon>Bacteria</taxon>
        <taxon>Pseudomonadati</taxon>
        <taxon>Bacteroidota</taxon>
        <taxon>Flavobacteriia</taxon>
        <taxon>Flavobacteriales</taxon>
        <taxon>Weeksellaceae</taxon>
        <taxon>Chryseobacterium group</taxon>
        <taxon>Chryseobacterium</taxon>
    </lineage>
</organism>
<protein>
    <submittedName>
        <fullName evidence="1">Uncharacterized protein</fullName>
    </submittedName>
</protein>
<gene>
    <name evidence="1" type="ORF">HMPREF0204_11807</name>
</gene>
<name>A0ABN0ATE2_CHRGE</name>
<proteinExistence type="predicted"/>
<dbReference type="Proteomes" id="UP000002969">
    <property type="component" value="Unassembled WGS sequence"/>
</dbReference>
<evidence type="ECO:0000313" key="1">
    <source>
        <dbReference type="EMBL" id="EFK36360.1"/>
    </source>
</evidence>
<dbReference type="EMBL" id="ACKQ02000006">
    <property type="protein sequence ID" value="EFK36360.1"/>
    <property type="molecule type" value="Genomic_DNA"/>
</dbReference>
<reference evidence="1" key="1">
    <citation type="submission" date="2010-06" db="EMBL/GenBank/DDBJ databases">
        <authorList>
            <person name="Muzny D."/>
            <person name="Qin X."/>
            <person name="Buhay C."/>
            <person name="Dugan-Rocha S."/>
            <person name="Ding Y."/>
            <person name="Chen G."/>
            <person name="Hawes A."/>
            <person name="Holder M."/>
            <person name="Jhangiani S."/>
            <person name="Johnson A."/>
            <person name="Khan Z."/>
            <person name="Li Z."/>
            <person name="Liu W."/>
            <person name="Liu X."/>
            <person name="Perez L."/>
            <person name="Shen H."/>
            <person name="Wang Q."/>
            <person name="Watt J."/>
            <person name="Xi L."/>
            <person name="Xin Y."/>
            <person name="Zhou J."/>
            <person name="Deng J."/>
            <person name="Jiang H."/>
            <person name="Liu Y."/>
            <person name="Qu J."/>
            <person name="Song X.-Z."/>
            <person name="Zhang L."/>
            <person name="Villasana D."/>
            <person name="Johnson A."/>
            <person name="Liu J."/>
            <person name="Liyanage D."/>
            <person name="Lorensuhewa L."/>
            <person name="Robinson T."/>
            <person name="Song A."/>
            <person name="Song B.-B."/>
            <person name="Dinh H."/>
            <person name="Thornton R."/>
            <person name="Coyle M."/>
            <person name="Francisco L."/>
            <person name="Jackson L."/>
            <person name="Javaid M."/>
            <person name="Korchina V."/>
            <person name="Kovar C."/>
            <person name="Mata R."/>
            <person name="Mathew T."/>
            <person name="Ngo R."/>
            <person name="Nguyen L."/>
            <person name="Nguyen N."/>
            <person name="Okwuonu G."/>
            <person name="Ongeri F."/>
            <person name="Pham C."/>
            <person name="Simmons D."/>
            <person name="Wilczek-Boney K."/>
            <person name="Hale W."/>
            <person name="Jakkamsetti A."/>
            <person name="Pham P."/>
            <person name="Ruth R."/>
            <person name="San Lucas F."/>
            <person name="Warren J."/>
            <person name="Zhang J."/>
            <person name="Zhao Z."/>
            <person name="Zhou C."/>
            <person name="Zhu D."/>
            <person name="Lee S."/>
            <person name="Bess C."/>
            <person name="Blankenburg K."/>
            <person name="Forbes L."/>
            <person name="Fu Q."/>
            <person name="Gubbala S."/>
            <person name="Hirani K."/>
            <person name="Jayaseelan J.C."/>
            <person name="Lara F."/>
            <person name="Munidasa M."/>
            <person name="Palculict T."/>
            <person name="Patil S."/>
            <person name="Pu L.-L."/>
            <person name="Saada N."/>
            <person name="Tang L."/>
            <person name="Weissenberger G."/>
            <person name="Zhu Y."/>
            <person name="Hemphill L."/>
            <person name="Shang Y."/>
            <person name="Youmans B."/>
            <person name="Ayvaz T."/>
            <person name="Ross M."/>
            <person name="Santibanez J."/>
            <person name="Aqrawi P."/>
            <person name="Gross S."/>
            <person name="Joshi V."/>
            <person name="Fowler G."/>
            <person name="Nazareth L."/>
            <person name="Reid J."/>
            <person name="Worley K."/>
            <person name="Petrosino J."/>
            <person name="Highlander S."/>
            <person name="Gibbs R."/>
        </authorList>
    </citation>
    <scope>NUCLEOTIDE SEQUENCE [LARGE SCALE GENOMIC DNA]</scope>
    <source>
        <strain evidence="1">ATCC 35910</strain>
    </source>
</reference>
<comment type="caution">
    <text evidence="1">The sequence shown here is derived from an EMBL/GenBank/DDBJ whole genome shotgun (WGS) entry which is preliminary data.</text>
</comment>
<keyword evidence="2" id="KW-1185">Reference proteome</keyword>
<accession>A0ABN0ATE2</accession>
<evidence type="ECO:0000313" key="2">
    <source>
        <dbReference type="Proteomes" id="UP000002969"/>
    </source>
</evidence>